<dbReference type="InterPro" id="IPR011343">
    <property type="entry name" value="DeoC"/>
</dbReference>
<keyword evidence="4" id="KW-0456">Lyase</keyword>
<gene>
    <name evidence="9" type="ORF">PENARI_c006G11047</name>
</gene>
<dbReference type="Proteomes" id="UP000177622">
    <property type="component" value="Unassembled WGS sequence"/>
</dbReference>
<dbReference type="CDD" id="cd00959">
    <property type="entry name" value="DeoC"/>
    <property type="match status" value="1"/>
</dbReference>
<protein>
    <recommendedName>
        <fullName evidence="2">deoxyribose-phosphate aldolase</fullName>
        <ecNumber evidence="2">4.1.2.4</ecNumber>
    </recommendedName>
    <alternativeName>
        <fullName evidence="6">2-deoxy-D-ribose 5-phosphate aldolase</fullName>
    </alternativeName>
</protein>
<reference evidence="9 10" key="1">
    <citation type="journal article" date="2016" name="Sci. Rep.">
        <title>Penicillium arizonense, a new, genome sequenced fungal species, reveals a high chemical diversity in secreted metabolites.</title>
        <authorList>
            <person name="Grijseels S."/>
            <person name="Nielsen J.C."/>
            <person name="Randelovic M."/>
            <person name="Nielsen J."/>
            <person name="Nielsen K.F."/>
            <person name="Workman M."/>
            <person name="Frisvad J.C."/>
        </authorList>
    </citation>
    <scope>NUCLEOTIDE SEQUENCE [LARGE SCALE GENOMIC DNA]</scope>
    <source>
        <strain evidence="9 10">CBS 141311</strain>
    </source>
</reference>
<organism evidence="9 10">
    <name type="scientific">Penicillium arizonense</name>
    <dbReference type="NCBI Taxonomy" id="1835702"/>
    <lineage>
        <taxon>Eukaryota</taxon>
        <taxon>Fungi</taxon>
        <taxon>Dikarya</taxon>
        <taxon>Ascomycota</taxon>
        <taxon>Pezizomycotina</taxon>
        <taxon>Eurotiomycetes</taxon>
        <taxon>Eurotiomycetidae</taxon>
        <taxon>Eurotiales</taxon>
        <taxon>Aspergillaceae</taxon>
        <taxon>Penicillium</taxon>
    </lineage>
</organism>
<dbReference type="FunFam" id="3.20.20.70:FF:000044">
    <property type="entry name" value="Deoxyribose-phosphate aldolase"/>
    <property type="match status" value="1"/>
</dbReference>
<evidence type="ECO:0000256" key="6">
    <source>
        <dbReference type="ARBA" id="ARBA00032755"/>
    </source>
</evidence>
<evidence type="ECO:0000256" key="3">
    <source>
        <dbReference type="ARBA" id="ARBA00022490"/>
    </source>
</evidence>
<dbReference type="PIRSF" id="PIRSF001357">
    <property type="entry name" value="DeoC"/>
    <property type="match status" value="1"/>
</dbReference>
<evidence type="ECO:0000256" key="5">
    <source>
        <dbReference type="ARBA" id="ARBA00023270"/>
    </source>
</evidence>
<feature type="active site" description="Schiff-base intermediate with acetaldehyde" evidence="8">
    <location>
        <position position="185"/>
    </location>
</feature>
<sequence>MSAIPATDTEWAEKISNMKKHRPERNLSQPSIPFSINRTIDHTLLTTPIDVSQIDTLCQEALDQDFASVCVRLEHVARAAAHLKDSNTVVACVVAFPEGTHETVEKVREAKEAVTYGARELDMVIRYQLLKEGRYTEVYDDILAVRKAAPSPIVLKAILEASLLDEEQLIDAAIVACMAGADFIKTSTGWNGGATLQHVALMRIAADMCGRPCMIKASGGLRTADDVVKMLKAGAHRIGTSSGVKIMHEVNEGEVLEQGASHATY</sequence>
<dbReference type="OrthoDB" id="70823at2759"/>
<dbReference type="Pfam" id="PF01791">
    <property type="entry name" value="DeoC"/>
    <property type="match status" value="1"/>
</dbReference>
<dbReference type="RefSeq" id="XP_022489472.1">
    <property type="nucleotide sequence ID" value="XM_022630611.1"/>
</dbReference>
<dbReference type="SUPFAM" id="SSF51569">
    <property type="entry name" value="Aldolase"/>
    <property type="match status" value="1"/>
</dbReference>
<keyword evidence="3" id="KW-0963">Cytoplasm</keyword>
<dbReference type="GO" id="GO:0005737">
    <property type="term" value="C:cytoplasm"/>
    <property type="evidence" value="ECO:0007669"/>
    <property type="project" value="InterPro"/>
</dbReference>
<dbReference type="GO" id="GO:0009264">
    <property type="term" value="P:deoxyribonucleotide catabolic process"/>
    <property type="evidence" value="ECO:0007669"/>
    <property type="project" value="InterPro"/>
</dbReference>
<dbReference type="PANTHER" id="PTHR10889">
    <property type="entry name" value="DEOXYRIBOSE-PHOSPHATE ALDOLASE"/>
    <property type="match status" value="1"/>
</dbReference>
<comment type="caution">
    <text evidence="9">The sequence shown here is derived from an EMBL/GenBank/DDBJ whole genome shotgun (WGS) entry which is preliminary data.</text>
</comment>
<evidence type="ECO:0000256" key="2">
    <source>
        <dbReference type="ARBA" id="ARBA00012515"/>
    </source>
</evidence>
<evidence type="ECO:0000313" key="9">
    <source>
        <dbReference type="EMBL" id="OGE54035.1"/>
    </source>
</evidence>
<dbReference type="EC" id="4.1.2.4" evidence="2"/>
<dbReference type="UniPathway" id="UPA00002">
    <property type="reaction ID" value="UER00468"/>
</dbReference>
<name>A0A1F5LLQ7_PENAI</name>
<dbReference type="Gene3D" id="3.20.20.70">
    <property type="entry name" value="Aldolase class I"/>
    <property type="match status" value="1"/>
</dbReference>
<keyword evidence="5 8" id="KW-0704">Schiff base</keyword>
<evidence type="ECO:0000256" key="4">
    <source>
        <dbReference type="ARBA" id="ARBA00023239"/>
    </source>
</evidence>
<dbReference type="GO" id="GO:0016052">
    <property type="term" value="P:carbohydrate catabolic process"/>
    <property type="evidence" value="ECO:0007669"/>
    <property type="project" value="TreeGrafter"/>
</dbReference>
<dbReference type="AlphaFoldDB" id="A0A1F5LLQ7"/>
<dbReference type="STRING" id="1835702.A0A1F5LLQ7"/>
<dbReference type="GO" id="GO:0004139">
    <property type="term" value="F:deoxyribose-phosphate aldolase activity"/>
    <property type="evidence" value="ECO:0007669"/>
    <property type="project" value="UniProtKB-EC"/>
</dbReference>
<evidence type="ECO:0000256" key="1">
    <source>
        <dbReference type="ARBA" id="ARBA00010936"/>
    </source>
</evidence>
<keyword evidence="10" id="KW-1185">Reference proteome</keyword>
<proteinExistence type="inferred from homology"/>
<evidence type="ECO:0000313" key="10">
    <source>
        <dbReference type="Proteomes" id="UP000177622"/>
    </source>
</evidence>
<dbReference type="InterPro" id="IPR002915">
    <property type="entry name" value="DeoC/FbaB/LacD_aldolase"/>
</dbReference>
<dbReference type="GeneID" id="34575345"/>
<dbReference type="EMBL" id="LXJU01000006">
    <property type="protein sequence ID" value="OGE54035.1"/>
    <property type="molecule type" value="Genomic_DNA"/>
</dbReference>
<evidence type="ECO:0000256" key="8">
    <source>
        <dbReference type="PIRSR" id="PIRSR001357-50"/>
    </source>
</evidence>
<accession>A0A1F5LLQ7</accession>
<dbReference type="NCBIfam" id="TIGR00126">
    <property type="entry name" value="deoC"/>
    <property type="match status" value="1"/>
</dbReference>
<evidence type="ECO:0000256" key="7">
    <source>
        <dbReference type="ARBA" id="ARBA00048791"/>
    </source>
</evidence>
<dbReference type="HAMAP" id="MF_00114">
    <property type="entry name" value="DeoC_type1"/>
    <property type="match status" value="1"/>
</dbReference>
<dbReference type="InterPro" id="IPR013785">
    <property type="entry name" value="Aldolase_TIM"/>
</dbReference>
<dbReference type="GO" id="GO:0046386">
    <property type="term" value="P:deoxyribose phosphate catabolic process"/>
    <property type="evidence" value="ECO:0007669"/>
    <property type="project" value="UniProtKB-UniPathway"/>
</dbReference>
<comment type="similarity">
    <text evidence="1">Belongs to the DeoC/FbaB aldolase family. DeoC type 1 subfamily.</text>
</comment>
<dbReference type="PANTHER" id="PTHR10889:SF1">
    <property type="entry name" value="DEOXYRIBOSE-PHOSPHATE ALDOLASE"/>
    <property type="match status" value="1"/>
</dbReference>
<comment type="catalytic activity">
    <reaction evidence="7">
        <text>2-deoxy-D-ribose 5-phosphate = D-glyceraldehyde 3-phosphate + acetaldehyde</text>
        <dbReference type="Rhea" id="RHEA:12821"/>
        <dbReference type="ChEBI" id="CHEBI:15343"/>
        <dbReference type="ChEBI" id="CHEBI:59776"/>
        <dbReference type="ChEBI" id="CHEBI:62877"/>
        <dbReference type="EC" id="4.1.2.4"/>
    </reaction>
</comment>
<dbReference type="SMART" id="SM01133">
    <property type="entry name" value="DeoC"/>
    <property type="match status" value="1"/>
</dbReference>
<feature type="active site" description="Proton donor/acceptor" evidence="8">
    <location>
        <position position="216"/>
    </location>
</feature>
<dbReference type="InterPro" id="IPR028581">
    <property type="entry name" value="DeoC_typeI"/>
</dbReference>